<proteinExistence type="inferred from homology"/>
<evidence type="ECO:0000313" key="3">
    <source>
        <dbReference type="Proteomes" id="UP000176814"/>
    </source>
</evidence>
<comment type="caution">
    <text evidence="2">The sequence shown here is derived from an EMBL/GenBank/DDBJ whole genome shotgun (WGS) entry which is preliminary data.</text>
</comment>
<dbReference type="Pfam" id="PF02001">
    <property type="entry name" value="DUF134"/>
    <property type="match status" value="1"/>
</dbReference>
<dbReference type="InterPro" id="IPR002852">
    <property type="entry name" value="UPF0251"/>
</dbReference>
<name>A0A1F6X6P7_9BACT</name>
<protein>
    <submittedName>
        <fullName evidence="2">Uncharacterized protein</fullName>
    </submittedName>
</protein>
<dbReference type="AlphaFoldDB" id="A0A1F6X6P7"/>
<accession>A0A1F6X6P7</accession>
<dbReference type="PANTHER" id="PTHR37478:SF2">
    <property type="entry name" value="UPF0251 PROTEIN TK0562"/>
    <property type="match status" value="1"/>
</dbReference>
<dbReference type="PANTHER" id="PTHR37478">
    <property type="match status" value="1"/>
</dbReference>
<dbReference type="Proteomes" id="UP000176814">
    <property type="component" value="Unassembled WGS sequence"/>
</dbReference>
<gene>
    <name evidence="2" type="ORF">A2911_00815</name>
</gene>
<reference evidence="2 3" key="1">
    <citation type="journal article" date="2016" name="Nat. Commun.">
        <title>Thousands of microbial genomes shed light on interconnected biogeochemical processes in an aquifer system.</title>
        <authorList>
            <person name="Anantharaman K."/>
            <person name="Brown C.T."/>
            <person name="Hug L.A."/>
            <person name="Sharon I."/>
            <person name="Castelle C.J."/>
            <person name="Probst A.J."/>
            <person name="Thomas B.C."/>
            <person name="Singh A."/>
            <person name="Wilkins M.J."/>
            <person name="Karaoz U."/>
            <person name="Brodie E.L."/>
            <person name="Williams K.H."/>
            <person name="Hubbard S.S."/>
            <person name="Banfield J.F."/>
        </authorList>
    </citation>
    <scope>NUCLEOTIDE SEQUENCE [LARGE SCALE GENOMIC DNA]</scope>
</reference>
<dbReference type="EMBL" id="MFUW01000026">
    <property type="protein sequence ID" value="OGI89785.1"/>
    <property type="molecule type" value="Genomic_DNA"/>
</dbReference>
<comment type="similarity">
    <text evidence="1">Belongs to the UPF0251 family.</text>
</comment>
<organism evidence="2 3">
    <name type="scientific">Candidatus Nomurabacteria bacterium RIFCSPLOWO2_01_FULL_40_15</name>
    <dbReference type="NCBI Taxonomy" id="1801772"/>
    <lineage>
        <taxon>Bacteria</taxon>
        <taxon>Candidatus Nomuraibacteriota</taxon>
    </lineage>
</organism>
<sequence>MVRPKCNKKVGFCPKYKEFRPTGSRGVKRVEISRAEIEALRLKNIENFEQKKAAKVMGVSQSTFQRVLTSAYKKVSTALVEGKIIKLNKKNIQ</sequence>
<evidence type="ECO:0000256" key="1">
    <source>
        <dbReference type="ARBA" id="ARBA00009350"/>
    </source>
</evidence>
<evidence type="ECO:0000313" key="2">
    <source>
        <dbReference type="EMBL" id="OGI89785.1"/>
    </source>
</evidence>